<dbReference type="Gene3D" id="3.60.21.10">
    <property type="match status" value="1"/>
</dbReference>
<dbReference type="EC" id="3.1.3.16" evidence="1"/>
<organism evidence="4 5">
    <name type="scientific">Mesorhabditis spiculigera</name>
    <dbReference type="NCBI Taxonomy" id="96644"/>
    <lineage>
        <taxon>Eukaryota</taxon>
        <taxon>Metazoa</taxon>
        <taxon>Ecdysozoa</taxon>
        <taxon>Nematoda</taxon>
        <taxon>Chromadorea</taxon>
        <taxon>Rhabditida</taxon>
        <taxon>Rhabditina</taxon>
        <taxon>Rhabditomorpha</taxon>
        <taxon>Rhabditoidea</taxon>
        <taxon>Rhabditidae</taxon>
        <taxon>Mesorhabditinae</taxon>
        <taxon>Mesorhabditis</taxon>
    </lineage>
</organism>
<evidence type="ECO:0000313" key="4">
    <source>
        <dbReference type="EMBL" id="CAJ0584479.1"/>
    </source>
</evidence>
<evidence type="ECO:0000256" key="1">
    <source>
        <dbReference type="RuleBase" id="RU004273"/>
    </source>
</evidence>
<dbReference type="PRINTS" id="PR00114">
    <property type="entry name" value="STPHPHTASE"/>
</dbReference>
<dbReference type="PROSITE" id="PS00125">
    <property type="entry name" value="SER_THR_PHOSPHATASE"/>
    <property type="match status" value="1"/>
</dbReference>
<evidence type="ECO:0000259" key="3">
    <source>
        <dbReference type="PROSITE" id="PS00125"/>
    </source>
</evidence>
<comment type="catalytic activity">
    <reaction evidence="1">
        <text>O-phospho-L-threonyl-[protein] + H2O = L-threonyl-[protein] + phosphate</text>
        <dbReference type="Rhea" id="RHEA:47004"/>
        <dbReference type="Rhea" id="RHEA-COMP:11060"/>
        <dbReference type="Rhea" id="RHEA-COMP:11605"/>
        <dbReference type="ChEBI" id="CHEBI:15377"/>
        <dbReference type="ChEBI" id="CHEBI:30013"/>
        <dbReference type="ChEBI" id="CHEBI:43474"/>
        <dbReference type="ChEBI" id="CHEBI:61977"/>
        <dbReference type="EC" id="3.1.3.16"/>
    </reaction>
</comment>
<sequence>MDYRHIEAQQIIRMSREDQSQRTIRYPKCINSALLMEMDRERVKADLMLNCQTNIFVQLLGEEGMVMEPPPCDRYEDLRICSNRVQPVFDNSTLPAADVNYHFEVTISTVLLATFIALASLYCVYRKLTEWPAEPLPSSHVAANIALEDQILEDDWMDKFDHVISGKPAPRPRRGKLGFAHEGHIALQLRLLPNLPAGVPLEKQIISGTPDDALAIAKKYFNELAHGYYVSERNGMPRRTFDHAELQTLFDHARNIVKWTDGVARITGATWIIGDINGDFNALVRVFAAFSQKASPGQNMLFLGDIVDRGKRQLMSVVLIVSAYVLYPDKIFYVRGNHELTPVHFRYGFTQEVFDEGYTYHCIDAVRSFFQLLPPYALIDKRILAMHGGLCPEFEHELIRDGFDHTDDQFEDLIRGTLWSDPNHQQVCYGWNHRRNLGYYFGHAAIQEVREKLGIDFIVRGHQKLNTGMRFFGDWLISLHTTGFRSPSKTPEQLKLERSFSPEGTAARKKIIAEAGAEPEIGGVLVYDGRKFKMIHLIPVHRYYRAHEHFAFDFDQKMADERVFVHNVNKPFKFGWPRPTKSASTTSTSSTCSNLGPGLFDDDVGETPGLLEDEVERDEQPEGNC</sequence>
<dbReference type="EMBL" id="CATQJA010002696">
    <property type="protein sequence ID" value="CAJ0584479.1"/>
    <property type="molecule type" value="Genomic_DNA"/>
</dbReference>
<comment type="caution">
    <text evidence="4">The sequence shown here is derived from an EMBL/GenBank/DDBJ whole genome shotgun (WGS) entry which is preliminary data.</text>
</comment>
<dbReference type="GO" id="GO:0005737">
    <property type="term" value="C:cytoplasm"/>
    <property type="evidence" value="ECO:0007669"/>
    <property type="project" value="TreeGrafter"/>
</dbReference>
<feature type="compositionally biased region" description="Acidic residues" evidence="2">
    <location>
        <begin position="600"/>
        <end position="625"/>
    </location>
</feature>
<protein>
    <recommendedName>
        <fullName evidence="1">Serine/threonine-protein phosphatase</fullName>
        <ecNumber evidence="1">3.1.3.16</ecNumber>
    </recommendedName>
</protein>
<dbReference type="InterPro" id="IPR050341">
    <property type="entry name" value="PP1_catalytic_subunit"/>
</dbReference>
<feature type="region of interest" description="Disordered" evidence="2">
    <location>
        <begin position="576"/>
        <end position="625"/>
    </location>
</feature>
<dbReference type="Proteomes" id="UP001177023">
    <property type="component" value="Unassembled WGS sequence"/>
</dbReference>
<keyword evidence="1" id="KW-0378">Hydrolase</keyword>
<dbReference type="GO" id="GO:0004722">
    <property type="term" value="F:protein serine/threonine phosphatase activity"/>
    <property type="evidence" value="ECO:0007669"/>
    <property type="project" value="UniProtKB-EC"/>
</dbReference>
<feature type="non-terminal residue" evidence="4">
    <location>
        <position position="625"/>
    </location>
</feature>
<feature type="compositionally biased region" description="Low complexity" evidence="2">
    <location>
        <begin position="580"/>
        <end position="593"/>
    </location>
</feature>
<name>A0AA36GAZ5_9BILA</name>
<dbReference type="InterPro" id="IPR029052">
    <property type="entry name" value="Metallo-depent_PP-like"/>
</dbReference>
<proteinExistence type="inferred from homology"/>
<comment type="similarity">
    <text evidence="1">Belongs to the PPP phosphatase family.</text>
</comment>
<dbReference type="PANTHER" id="PTHR11668:SF496">
    <property type="entry name" value="SERINE_THREONINE-PROTEIN PHOSPHATASE"/>
    <property type="match status" value="1"/>
</dbReference>
<dbReference type="SMART" id="SM00156">
    <property type="entry name" value="PP2Ac"/>
    <property type="match status" value="1"/>
</dbReference>
<accession>A0AA36GAZ5</accession>
<reference evidence="4" key="1">
    <citation type="submission" date="2023-06" db="EMBL/GenBank/DDBJ databases">
        <authorList>
            <person name="Delattre M."/>
        </authorList>
    </citation>
    <scope>NUCLEOTIDE SEQUENCE</scope>
    <source>
        <strain evidence="4">AF72</strain>
    </source>
</reference>
<dbReference type="AlphaFoldDB" id="A0AA36GAZ5"/>
<dbReference type="CDD" id="cd00144">
    <property type="entry name" value="MPP_PPP_family"/>
    <property type="match status" value="1"/>
</dbReference>
<evidence type="ECO:0000256" key="2">
    <source>
        <dbReference type="SAM" id="MobiDB-lite"/>
    </source>
</evidence>
<evidence type="ECO:0000313" key="5">
    <source>
        <dbReference type="Proteomes" id="UP001177023"/>
    </source>
</evidence>
<dbReference type="Pfam" id="PF00149">
    <property type="entry name" value="Metallophos"/>
    <property type="match status" value="1"/>
</dbReference>
<dbReference type="SUPFAM" id="SSF56300">
    <property type="entry name" value="Metallo-dependent phosphatases"/>
    <property type="match status" value="1"/>
</dbReference>
<keyword evidence="5" id="KW-1185">Reference proteome</keyword>
<feature type="domain" description="Serine/threonine specific protein phosphatases" evidence="3">
    <location>
        <begin position="334"/>
        <end position="339"/>
    </location>
</feature>
<dbReference type="InterPro" id="IPR004843">
    <property type="entry name" value="Calcineurin-like_PHP"/>
</dbReference>
<dbReference type="PANTHER" id="PTHR11668">
    <property type="entry name" value="SERINE/THREONINE PROTEIN PHOSPHATASE"/>
    <property type="match status" value="1"/>
</dbReference>
<dbReference type="InterPro" id="IPR006186">
    <property type="entry name" value="Ser/Thr-sp_prot-phosphatase"/>
</dbReference>
<gene>
    <name evidence="4" type="ORF">MSPICULIGERA_LOCUS22532</name>
</gene>